<keyword evidence="7" id="KW-0663">Pyridoxal phosphate</keyword>
<dbReference type="STRING" id="686340.Metal_2752"/>
<evidence type="ECO:0000256" key="8">
    <source>
        <dbReference type="ARBA" id="ARBA00022977"/>
    </source>
</evidence>
<keyword evidence="8" id="KW-0784">Thiamine biosynthesis</keyword>
<dbReference type="GO" id="GO:0009228">
    <property type="term" value="P:thiamine biosynthetic process"/>
    <property type="evidence" value="ECO:0007669"/>
    <property type="project" value="UniProtKB-KW"/>
</dbReference>
<keyword evidence="14" id="KW-1185">Reference proteome</keyword>
<comment type="pathway">
    <text evidence="2">Cofactor biosynthesis; thiamine diphosphate biosynthesis.</text>
</comment>
<dbReference type="Proteomes" id="UP000005090">
    <property type="component" value="Chromosome"/>
</dbReference>
<accession>H8GKF9</accession>
<dbReference type="eggNOG" id="COG0715">
    <property type="taxonomic scope" value="Bacteria"/>
</dbReference>
<reference evidence="13 14" key="1">
    <citation type="journal article" date="2013" name="Genome Announc.">
        <title>Genome Sequence of the Obligate Gammaproteobacterial Methanotroph Methylomicrobium album Strain BG8.</title>
        <authorList>
            <person name="Kits K.D."/>
            <person name="Kalyuzhnaya M.G."/>
            <person name="Klotz M.G."/>
            <person name="Jetten M.S."/>
            <person name="Op den Camp H.J."/>
            <person name="Vuilleumier S."/>
            <person name="Bringel F."/>
            <person name="Dispirito A.A."/>
            <person name="Murrell J.C."/>
            <person name="Bruce D."/>
            <person name="Cheng J.F."/>
            <person name="Copeland A."/>
            <person name="Goodwin L."/>
            <person name="Hauser L."/>
            <person name="Lajus A."/>
            <person name="Land M.L."/>
            <person name="Lapidus A."/>
            <person name="Lucas S."/>
            <person name="Medigue C."/>
            <person name="Pitluck S."/>
            <person name="Woyke T."/>
            <person name="Zeytun A."/>
            <person name="Stein L.Y."/>
        </authorList>
    </citation>
    <scope>NUCLEOTIDE SEQUENCE [LARGE SCALE GENOMIC DNA]</scope>
    <source>
        <strain evidence="13 14">BG8</strain>
    </source>
</reference>
<dbReference type="AlphaFoldDB" id="H8GKF9"/>
<evidence type="ECO:0000256" key="1">
    <source>
        <dbReference type="ARBA" id="ARBA00003469"/>
    </source>
</evidence>
<feature type="domain" description="SsuA/THI5-like" evidence="12">
    <location>
        <begin position="56"/>
        <end position="265"/>
    </location>
</feature>
<keyword evidence="9" id="KW-0408">Iron</keyword>
<evidence type="ECO:0000256" key="6">
    <source>
        <dbReference type="ARBA" id="ARBA00022723"/>
    </source>
</evidence>
<keyword evidence="6" id="KW-0479">Metal-binding</keyword>
<dbReference type="HOGENOM" id="CLU_028871_1_3_6"/>
<evidence type="ECO:0000313" key="13">
    <source>
        <dbReference type="EMBL" id="EIC30450.1"/>
    </source>
</evidence>
<proteinExistence type="inferred from homology"/>
<dbReference type="InterPro" id="IPR027939">
    <property type="entry name" value="NMT1/THI5"/>
</dbReference>
<dbReference type="EMBL" id="CM001475">
    <property type="protein sequence ID" value="EIC30450.1"/>
    <property type="molecule type" value="Genomic_DNA"/>
</dbReference>
<dbReference type="SUPFAM" id="SSF53850">
    <property type="entry name" value="Periplasmic binding protein-like II"/>
    <property type="match status" value="1"/>
</dbReference>
<evidence type="ECO:0000256" key="11">
    <source>
        <dbReference type="ARBA" id="ARBA00048179"/>
    </source>
</evidence>
<comment type="similarity">
    <text evidence="3">Belongs to the NMT1/THI5 family.</text>
</comment>
<dbReference type="GO" id="GO:0046872">
    <property type="term" value="F:metal ion binding"/>
    <property type="evidence" value="ECO:0007669"/>
    <property type="project" value="UniProtKB-KW"/>
</dbReference>
<evidence type="ECO:0000256" key="10">
    <source>
        <dbReference type="ARBA" id="ARBA00033171"/>
    </source>
</evidence>
<comment type="subunit">
    <text evidence="4">Homodimer.</text>
</comment>
<keyword evidence="5" id="KW-0808">Transferase</keyword>
<dbReference type="Gene3D" id="3.40.190.10">
    <property type="entry name" value="Periplasmic binding protein-like II"/>
    <property type="match status" value="2"/>
</dbReference>
<dbReference type="PANTHER" id="PTHR31528">
    <property type="entry name" value="4-AMINO-5-HYDROXYMETHYL-2-METHYLPYRIMIDINE PHOSPHATE SYNTHASE THI11-RELATED"/>
    <property type="match status" value="1"/>
</dbReference>
<comment type="catalytic activity">
    <reaction evidence="11">
        <text>N(6)-(pyridoxal phosphate)-L-lysyl-[4-amino-5-hydroxymethyl-2-methylpyrimidine phosphate synthase] + L-histidyl-[4-amino-5-hydroxymethyl-2-methylpyrimidine phosphate synthase] + 2 Fe(3+) + 4 H2O = L-lysyl-[4-amino-5-hydroxymethyl-2-methylpyrimidine phosphate synthase] + (2S)-2-amino-5-hydroxy-4-oxopentanoyl-[4-amino-5-hydroxymethyl-2-methylpyrimidine phosphate synthase] + 4-amino-2-methyl-5-(phosphooxymethyl)pyrimidine + 3-oxopropanoate + 2 Fe(2+) + 2 H(+)</text>
        <dbReference type="Rhea" id="RHEA:65756"/>
        <dbReference type="Rhea" id="RHEA-COMP:16892"/>
        <dbReference type="Rhea" id="RHEA-COMP:16893"/>
        <dbReference type="Rhea" id="RHEA-COMP:16894"/>
        <dbReference type="Rhea" id="RHEA-COMP:16895"/>
        <dbReference type="ChEBI" id="CHEBI:15377"/>
        <dbReference type="ChEBI" id="CHEBI:15378"/>
        <dbReference type="ChEBI" id="CHEBI:29033"/>
        <dbReference type="ChEBI" id="CHEBI:29034"/>
        <dbReference type="ChEBI" id="CHEBI:29969"/>
        <dbReference type="ChEBI" id="CHEBI:29979"/>
        <dbReference type="ChEBI" id="CHEBI:33190"/>
        <dbReference type="ChEBI" id="CHEBI:58354"/>
        <dbReference type="ChEBI" id="CHEBI:143915"/>
        <dbReference type="ChEBI" id="CHEBI:157692"/>
    </reaction>
    <physiologicalReaction direction="left-to-right" evidence="11">
        <dbReference type="Rhea" id="RHEA:65757"/>
    </physiologicalReaction>
</comment>
<dbReference type="Pfam" id="PF09084">
    <property type="entry name" value="NMT1"/>
    <property type="match status" value="1"/>
</dbReference>
<evidence type="ECO:0000313" key="14">
    <source>
        <dbReference type="Proteomes" id="UP000005090"/>
    </source>
</evidence>
<protein>
    <recommendedName>
        <fullName evidence="10">Thiamine pyrimidine synthase</fullName>
    </recommendedName>
</protein>
<sequence>MRCLEIRHEHGRRRKTPLHAAWILFLLLMGNLPLQARAADMPLKRAALMPLWSPQAQFAGYYVALEKGLYAQHGIDLKILKSGPGCSPVQALAEGKADFAVLWLSTALLHRADGKKLVNLAQMNQRSSLMLISKKTAGIHTIEDMNGRKVGLWEGDVSIPLRTLFAKHRITVREVRQSHTVNLFLRGGIDVSSAMWFNEYHTILNAGIDPAELNTVFLSDEGVNFLEDGIYAFEETLRRDPALAGAFVAASLEGWRYAFDHPDEALDIVIRSMREAQLPANRMHQKWMLDRMRDLMLPEGAKTVLGQLREQDYAAVARAMQKDGSIKDYPDYAAFTWSADAAKK</sequence>
<evidence type="ECO:0000256" key="9">
    <source>
        <dbReference type="ARBA" id="ARBA00023004"/>
    </source>
</evidence>
<dbReference type="PANTHER" id="PTHR31528:SF1">
    <property type="entry name" value="4-AMINO-5-HYDROXYMETHYL-2-METHYLPYRIMIDINE PHOSPHATE SYNTHASE THI11-RELATED"/>
    <property type="match status" value="1"/>
</dbReference>
<gene>
    <name evidence="13" type="ORF">Metal_2752</name>
</gene>
<dbReference type="GO" id="GO:0016740">
    <property type="term" value="F:transferase activity"/>
    <property type="evidence" value="ECO:0007669"/>
    <property type="project" value="UniProtKB-KW"/>
</dbReference>
<evidence type="ECO:0000256" key="3">
    <source>
        <dbReference type="ARBA" id="ARBA00009406"/>
    </source>
</evidence>
<evidence type="ECO:0000256" key="7">
    <source>
        <dbReference type="ARBA" id="ARBA00022898"/>
    </source>
</evidence>
<comment type="function">
    <text evidence="1">Responsible for the formation of the pyrimidine heterocycle in the thiamine biosynthesis pathway. Catalyzes the formation of hydroxymethylpyrimidine phosphate (HMP-P) from histidine and pyridoxal phosphate (PLP). The protein uses PLP and the active site histidine to form HMP-P, generating an inactive enzyme. The enzyme can only undergo a single turnover, which suggests it is a suicide enzyme.</text>
</comment>
<evidence type="ECO:0000256" key="5">
    <source>
        <dbReference type="ARBA" id="ARBA00022679"/>
    </source>
</evidence>
<evidence type="ECO:0000256" key="4">
    <source>
        <dbReference type="ARBA" id="ARBA00011738"/>
    </source>
</evidence>
<organism evidence="13 14">
    <name type="scientific">Methylomicrobium album BG8</name>
    <dbReference type="NCBI Taxonomy" id="686340"/>
    <lineage>
        <taxon>Bacteria</taxon>
        <taxon>Pseudomonadati</taxon>
        <taxon>Pseudomonadota</taxon>
        <taxon>Gammaproteobacteria</taxon>
        <taxon>Methylococcales</taxon>
        <taxon>Methylococcaceae</taxon>
        <taxon>Methylomicrobium</taxon>
    </lineage>
</organism>
<name>H8GKF9_METAL</name>
<evidence type="ECO:0000256" key="2">
    <source>
        <dbReference type="ARBA" id="ARBA00004948"/>
    </source>
</evidence>
<evidence type="ECO:0000259" key="12">
    <source>
        <dbReference type="Pfam" id="PF09084"/>
    </source>
</evidence>
<dbReference type="InterPro" id="IPR015168">
    <property type="entry name" value="SsuA/THI5"/>
</dbReference>